<dbReference type="PROSITE" id="PS50043">
    <property type="entry name" value="HTH_LUXR_2"/>
    <property type="match status" value="1"/>
</dbReference>
<evidence type="ECO:0000313" key="3">
    <source>
        <dbReference type="EMBL" id="SEM40471.1"/>
    </source>
</evidence>
<feature type="domain" description="HTH luxR-type" evidence="2">
    <location>
        <begin position="277"/>
        <end position="342"/>
    </location>
</feature>
<proteinExistence type="predicted"/>
<evidence type="ECO:0000259" key="2">
    <source>
        <dbReference type="PROSITE" id="PS50043"/>
    </source>
</evidence>
<name>A0A1H7Y3D5_STRJI</name>
<dbReference type="InterPro" id="IPR000792">
    <property type="entry name" value="Tscrpt_reg_LuxR_C"/>
</dbReference>
<organism evidence="3 4">
    <name type="scientific">Streptacidiphilus jiangxiensis</name>
    <dbReference type="NCBI Taxonomy" id="235985"/>
    <lineage>
        <taxon>Bacteria</taxon>
        <taxon>Bacillati</taxon>
        <taxon>Actinomycetota</taxon>
        <taxon>Actinomycetes</taxon>
        <taxon>Kitasatosporales</taxon>
        <taxon>Streptomycetaceae</taxon>
        <taxon>Streptacidiphilus</taxon>
    </lineage>
</organism>
<dbReference type="SMART" id="SM00421">
    <property type="entry name" value="HTH_LUXR"/>
    <property type="match status" value="1"/>
</dbReference>
<evidence type="ECO:0000256" key="1">
    <source>
        <dbReference type="SAM" id="Coils"/>
    </source>
</evidence>
<dbReference type="SUPFAM" id="SSF46894">
    <property type="entry name" value="C-terminal effector domain of the bipartite response regulators"/>
    <property type="match status" value="1"/>
</dbReference>
<sequence length="348" mass="37592">MIESGQKLAHAYHGGDDVLTLLGLSTTAEQVYRAMLAHPDDGVARLGARLGLSKEQIEEALHTLSELALVRPSYDRDHELCAVSPEVGMEVLLARQQAELAAHQQRIEASRAAAAQLIAQYAERSPSGAHPWVEYLGGLDQIRDRLVALTRDVRTEVLAFAPGGAQTEENMKASQPLNRELLDRGVTMRTLYLDSVRNSPATVAHAVWLVEHGAEVRTVPSLPTRLIIVDRSTAVIPVDSEDSSAGAMVLTGQGTLTALCALFESMWAGSRPIGEPSTRDGQGLTPQEAGALQLLADGHTDELIAKRLGVSPRTARRIAGDLMERLNARSRFQAGVRAVQKGWLPPHP</sequence>
<dbReference type="GO" id="GO:0006355">
    <property type="term" value="P:regulation of DNA-templated transcription"/>
    <property type="evidence" value="ECO:0007669"/>
    <property type="project" value="InterPro"/>
</dbReference>
<evidence type="ECO:0000313" key="4">
    <source>
        <dbReference type="Proteomes" id="UP000183015"/>
    </source>
</evidence>
<keyword evidence="1" id="KW-0175">Coiled coil</keyword>
<dbReference type="eggNOG" id="COG2197">
    <property type="taxonomic scope" value="Bacteria"/>
</dbReference>
<dbReference type="GO" id="GO:0003677">
    <property type="term" value="F:DNA binding"/>
    <property type="evidence" value="ECO:0007669"/>
    <property type="project" value="InterPro"/>
</dbReference>
<dbReference type="InterPro" id="IPR036388">
    <property type="entry name" value="WH-like_DNA-bd_sf"/>
</dbReference>
<gene>
    <name evidence="3" type="ORF">SAMN05414137_12692</name>
</gene>
<protein>
    <submittedName>
        <fullName evidence="3">Regulatory protein, luxR family</fullName>
    </submittedName>
</protein>
<dbReference type="PANTHER" id="PTHR34293">
    <property type="entry name" value="HTH-TYPE TRANSCRIPTIONAL REGULATOR TRMBL2"/>
    <property type="match status" value="1"/>
</dbReference>
<keyword evidence="4" id="KW-1185">Reference proteome</keyword>
<dbReference type="PANTHER" id="PTHR34293:SF1">
    <property type="entry name" value="HTH-TYPE TRANSCRIPTIONAL REGULATOR TRMBL2"/>
    <property type="match status" value="1"/>
</dbReference>
<dbReference type="Gene3D" id="1.10.10.10">
    <property type="entry name" value="Winged helix-like DNA-binding domain superfamily/Winged helix DNA-binding domain"/>
    <property type="match status" value="2"/>
</dbReference>
<dbReference type="AlphaFoldDB" id="A0A1H7Y3D5"/>
<dbReference type="STRING" id="235985.SAMN05414137_12692"/>
<dbReference type="InterPro" id="IPR051797">
    <property type="entry name" value="TrmB-like"/>
</dbReference>
<dbReference type="Pfam" id="PF00196">
    <property type="entry name" value="GerE"/>
    <property type="match status" value="1"/>
</dbReference>
<accession>A0A1H7Y3D5</accession>
<dbReference type="EMBL" id="FOAZ01000026">
    <property type="protein sequence ID" value="SEM40471.1"/>
    <property type="molecule type" value="Genomic_DNA"/>
</dbReference>
<dbReference type="CDD" id="cd06170">
    <property type="entry name" value="LuxR_C_like"/>
    <property type="match status" value="1"/>
</dbReference>
<dbReference type="InterPro" id="IPR016032">
    <property type="entry name" value="Sig_transdc_resp-reg_C-effctor"/>
</dbReference>
<reference evidence="4" key="1">
    <citation type="submission" date="2016-10" db="EMBL/GenBank/DDBJ databases">
        <authorList>
            <person name="Varghese N."/>
        </authorList>
    </citation>
    <scope>NUCLEOTIDE SEQUENCE [LARGE SCALE GENOMIC DNA]</scope>
    <source>
        <strain evidence="4">DSM 45096 / BCRC 16803 / CGMCC 4.1857 / CIP 109030 / JCM 12277 / KCTC 19219 / NBRC 100920 / 33214</strain>
    </source>
</reference>
<dbReference type="Proteomes" id="UP000183015">
    <property type="component" value="Unassembled WGS sequence"/>
</dbReference>
<feature type="coiled-coil region" evidence="1">
    <location>
        <begin position="93"/>
        <end position="120"/>
    </location>
</feature>